<name>A3IWS4_9CHRO</name>
<keyword evidence="2" id="KW-1185">Reference proteome</keyword>
<evidence type="ECO:0000313" key="1">
    <source>
        <dbReference type="EMBL" id="EAZ89079.1"/>
    </source>
</evidence>
<protein>
    <submittedName>
        <fullName evidence="1">Uncharacterized protein</fullName>
    </submittedName>
</protein>
<comment type="caution">
    <text evidence="1">The sequence shown here is derived from an EMBL/GenBank/DDBJ whole genome shotgun (WGS) entry which is preliminary data.</text>
</comment>
<proteinExistence type="predicted"/>
<reference evidence="1 2" key="1">
    <citation type="submission" date="2007-03" db="EMBL/GenBank/DDBJ databases">
        <authorList>
            <person name="Stal L."/>
            <person name="Ferriera S."/>
            <person name="Johnson J."/>
            <person name="Kravitz S."/>
            <person name="Beeson K."/>
            <person name="Sutton G."/>
            <person name="Rogers Y.-H."/>
            <person name="Friedman R."/>
            <person name="Frazier M."/>
            <person name="Venter J.C."/>
        </authorList>
    </citation>
    <scope>NUCLEOTIDE SEQUENCE [LARGE SCALE GENOMIC DNA]</scope>
    <source>
        <strain evidence="1 2">CCY0110</strain>
    </source>
</reference>
<organism evidence="1 2">
    <name type="scientific">Crocosphaera chwakensis CCY0110</name>
    <dbReference type="NCBI Taxonomy" id="391612"/>
    <lineage>
        <taxon>Bacteria</taxon>
        <taxon>Bacillati</taxon>
        <taxon>Cyanobacteriota</taxon>
        <taxon>Cyanophyceae</taxon>
        <taxon>Oscillatoriophycideae</taxon>
        <taxon>Chroococcales</taxon>
        <taxon>Aphanothecaceae</taxon>
        <taxon>Crocosphaera</taxon>
        <taxon>Crocosphaera chwakensis</taxon>
    </lineage>
</organism>
<gene>
    <name evidence="1" type="ORF">CY0110_08711</name>
</gene>
<sequence length="81" mass="9238">MKIGTGITVNGGTPDTVLKVGKVYLNQIEIIQIPSFASSFGIEFDVPYWHRNFQLKIWEYTGNNQNTIHRKLDDLLGYPQP</sequence>
<dbReference type="EMBL" id="AAXW01000055">
    <property type="protein sequence ID" value="EAZ89079.1"/>
    <property type="molecule type" value="Genomic_DNA"/>
</dbReference>
<dbReference type="RefSeq" id="WP_008277831.1">
    <property type="nucleotide sequence ID" value="NZ_AAXW01000055.1"/>
</dbReference>
<dbReference type="Proteomes" id="UP000003781">
    <property type="component" value="Unassembled WGS sequence"/>
</dbReference>
<dbReference type="AlphaFoldDB" id="A3IWS4"/>
<evidence type="ECO:0000313" key="2">
    <source>
        <dbReference type="Proteomes" id="UP000003781"/>
    </source>
</evidence>
<accession>A3IWS4</accession>